<dbReference type="EMBL" id="FWFQ01000013">
    <property type="protein sequence ID" value="SLN41426.1"/>
    <property type="molecule type" value="Genomic_DNA"/>
</dbReference>
<keyword evidence="2" id="KW-1185">Reference proteome</keyword>
<protein>
    <recommendedName>
        <fullName evidence="3">Alpha/beta hydrolase family protein</fullName>
    </recommendedName>
</protein>
<organism evidence="1 2">
    <name type="scientific">Pseudoruegeria aquimaris</name>
    <dbReference type="NCBI Taxonomy" id="393663"/>
    <lineage>
        <taxon>Bacteria</taxon>
        <taxon>Pseudomonadati</taxon>
        <taxon>Pseudomonadota</taxon>
        <taxon>Alphaproteobacteria</taxon>
        <taxon>Rhodobacterales</taxon>
        <taxon>Roseobacteraceae</taxon>
        <taxon>Pseudoruegeria</taxon>
    </lineage>
</organism>
<sequence>MPLTQINLTPDALLDAGGKLLERGALRAMLARAPEGPVVILLHGYKFSPFHGDASPHGHILSAAPRAQRRAISWPRHLGFTGARPDEGLCLALGWHARGTIWQAYRAAEAAGAGLGHLLSELHQIAPDRPVTVMAHSLGVRVFLCALCTASAGSVARAVLLSGAEFRDVAARAMAHPAGRAVEVLNVTSRENALFDRALERLLAPLNPFRRSLGPGLGGCLPNWIDLRIDDPATLRALRGLGFPVAPPQKRVCHWSSYLRPGLFPLYRAYLRTPARLPHATLGAALPPPAPRRSGRRFPAPAFSLPRKRWLQGE</sequence>
<dbReference type="InterPro" id="IPR029058">
    <property type="entry name" value="AB_hydrolase_fold"/>
</dbReference>
<reference evidence="1 2" key="1">
    <citation type="submission" date="2017-03" db="EMBL/GenBank/DDBJ databases">
        <authorList>
            <person name="Afonso C.L."/>
            <person name="Miller P.J."/>
            <person name="Scott M.A."/>
            <person name="Spackman E."/>
            <person name="Goraichik I."/>
            <person name="Dimitrov K.M."/>
            <person name="Suarez D.L."/>
            <person name="Swayne D.E."/>
        </authorList>
    </citation>
    <scope>NUCLEOTIDE SEQUENCE [LARGE SCALE GENOMIC DNA]</scope>
    <source>
        <strain evidence="1 2">CECT 7680</strain>
    </source>
</reference>
<dbReference type="AlphaFoldDB" id="A0A1Y5SK27"/>
<dbReference type="Proteomes" id="UP000193409">
    <property type="component" value="Unassembled WGS sequence"/>
</dbReference>
<accession>A0A1Y5SK27</accession>
<name>A0A1Y5SK27_9RHOB</name>
<gene>
    <name evidence="1" type="ORF">PSA7680_02063</name>
</gene>
<evidence type="ECO:0008006" key="3">
    <source>
        <dbReference type="Google" id="ProtNLM"/>
    </source>
</evidence>
<dbReference type="Gene3D" id="3.40.50.1820">
    <property type="entry name" value="alpha/beta hydrolase"/>
    <property type="match status" value="1"/>
</dbReference>
<evidence type="ECO:0000313" key="1">
    <source>
        <dbReference type="EMBL" id="SLN41426.1"/>
    </source>
</evidence>
<dbReference type="RefSeq" id="WP_085868620.1">
    <property type="nucleotide sequence ID" value="NZ_FWFQ01000013.1"/>
</dbReference>
<evidence type="ECO:0000313" key="2">
    <source>
        <dbReference type="Proteomes" id="UP000193409"/>
    </source>
</evidence>
<proteinExistence type="predicted"/>
<dbReference type="SUPFAM" id="SSF53474">
    <property type="entry name" value="alpha/beta-Hydrolases"/>
    <property type="match status" value="1"/>
</dbReference>